<dbReference type="GO" id="GO:0003995">
    <property type="term" value="F:acyl-CoA dehydrogenase activity"/>
    <property type="evidence" value="ECO:0007669"/>
    <property type="project" value="InterPro"/>
</dbReference>
<dbReference type="SUPFAM" id="SSF47203">
    <property type="entry name" value="Acyl-CoA dehydrogenase C-terminal domain-like"/>
    <property type="match status" value="1"/>
</dbReference>
<dbReference type="Gene3D" id="2.40.110.10">
    <property type="entry name" value="Butyryl-CoA Dehydrogenase, subunit A, domain 2"/>
    <property type="match status" value="1"/>
</dbReference>
<dbReference type="InterPro" id="IPR006091">
    <property type="entry name" value="Acyl-CoA_Oxase/DH_mid-dom"/>
</dbReference>
<accession>A0A5S9P5L3</accession>
<evidence type="ECO:0000256" key="6">
    <source>
        <dbReference type="ARBA" id="ARBA00052546"/>
    </source>
</evidence>
<dbReference type="InterPro" id="IPR009075">
    <property type="entry name" value="AcylCo_DH/oxidase_C"/>
</dbReference>
<comment type="similarity">
    <text evidence="2 7">Belongs to the acyl-CoA dehydrogenase family.</text>
</comment>
<dbReference type="InterPro" id="IPR046373">
    <property type="entry name" value="Acyl-CoA_Oxase/DH_mid-dom_sf"/>
</dbReference>
<dbReference type="InterPro" id="IPR036250">
    <property type="entry name" value="AcylCo_DH-like_C"/>
</dbReference>
<dbReference type="Pfam" id="PF02771">
    <property type="entry name" value="Acyl-CoA_dh_N"/>
    <property type="match status" value="1"/>
</dbReference>
<dbReference type="AlphaFoldDB" id="A0A5S9P5L3"/>
<dbReference type="InterPro" id="IPR013786">
    <property type="entry name" value="AcylCoA_DH/ox_N"/>
</dbReference>
<name>A0A5S9P5L3_MYCVN</name>
<organism evidence="11 12">
    <name type="scientific">Mycolicibacterium vanbaalenii</name>
    <name type="common">Mycobacterium vanbaalenii</name>
    <dbReference type="NCBI Taxonomy" id="110539"/>
    <lineage>
        <taxon>Bacteria</taxon>
        <taxon>Bacillati</taxon>
        <taxon>Actinomycetota</taxon>
        <taxon>Actinomycetes</taxon>
        <taxon>Mycobacteriales</taxon>
        <taxon>Mycobacteriaceae</taxon>
        <taxon>Mycolicibacterium</taxon>
    </lineage>
</organism>
<evidence type="ECO:0000259" key="10">
    <source>
        <dbReference type="Pfam" id="PF02771"/>
    </source>
</evidence>
<dbReference type="SUPFAM" id="SSF56645">
    <property type="entry name" value="Acyl-CoA dehydrogenase NM domain-like"/>
    <property type="match status" value="1"/>
</dbReference>
<dbReference type="Proteomes" id="UP000430146">
    <property type="component" value="Unassembled WGS sequence"/>
</dbReference>
<dbReference type="InterPro" id="IPR009100">
    <property type="entry name" value="AcylCoA_DH/oxidase_NM_dom_sf"/>
</dbReference>
<keyword evidence="3 7" id="KW-0285">Flavoprotein</keyword>
<keyword evidence="12" id="KW-1185">Reference proteome</keyword>
<dbReference type="FunFam" id="1.20.140.10:FF:000001">
    <property type="entry name" value="Acyl-CoA dehydrogenase"/>
    <property type="match status" value="1"/>
</dbReference>
<evidence type="ECO:0000259" key="8">
    <source>
        <dbReference type="Pfam" id="PF00441"/>
    </source>
</evidence>
<dbReference type="EC" id="1.3.99.-" evidence="11"/>
<dbReference type="InterPro" id="IPR006089">
    <property type="entry name" value="Acyl-CoA_DH_CS"/>
</dbReference>
<dbReference type="PANTHER" id="PTHR43884">
    <property type="entry name" value="ACYL-COA DEHYDROGENASE"/>
    <property type="match status" value="1"/>
</dbReference>
<evidence type="ECO:0000256" key="5">
    <source>
        <dbReference type="ARBA" id="ARBA00023002"/>
    </source>
</evidence>
<sequence>MGAAASSATASVVAYERTLFEPEHELFRESFRAFLERHVAPFHEEWEKDKIVDRGVWLEAGKQGFLGMAVPEEFGGGGVSDFRYNTVITEEVTAGRFSGLGFSLHNDVVAPYLTRLCTEEQKQRWLPGFCTGELISAIAMTEPGTGSDLQGIKTRAVKDGDHYILNGAKTFITNGIHADLVIVVAQTDPDKGALGFSLLMVERGMEGFERGRHLDKLGLDAQDTAELSFTDVKVPAENLLGEEGQGFVYLMQNLPQERISIAIMAAAAMEAVLGQTVEYAKERKAFGKPIGSFQNSRFVLAELATEATVVRMMVDEYIRLHLDDRLTAEQAAMAKWYSTEKQVHLIDRCLQLHGGYGYMREYPVARAYLDARVQTIYGGTSEIMKEIIGRSLGV</sequence>
<comment type="catalytic activity">
    <reaction evidence="6">
        <text>a 2,3-saturated acyl-CoA + A = a 2,3-dehydroacyl-CoA + AH2</text>
        <dbReference type="Rhea" id="RHEA:48608"/>
        <dbReference type="ChEBI" id="CHEBI:13193"/>
        <dbReference type="ChEBI" id="CHEBI:17499"/>
        <dbReference type="ChEBI" id="CHEBI:60015"/>
        <dbReference type="ChEBI" id="CHEBI:65111"/>
    </reaction>
</comment>
<evidence type="ECO:0000256" key="1">
    <source>
        <dbReference type="ARBA" id="ARBA00001974"/>
    </source>
</evidence>
<feature type="domain" description="Acyl-CoA dehydrogenase/oxidase N-terminal" evidence="10">
    <location>
        <begin position="22"/>
        <end position="133"/>
    </location>
</feature>
<dbReference type="RefSeq" id="WP_159229455.1">
    <property type="nucleotide sequence ID" value="NZ_CACSIP010000006.1"/>
</dbReference>
<dbReference type="InterPro" id="IPR037069">
    <property type="entry name" value="AcylCoA_DH/ox_N_sf"/>
</dbReference>
<evidence type="ECO:0000259" key="9">
    <source>
        <dbReference type="Pfam" id="PF02770"/>
    </source>
</evidence>
<dbReference type="OrthoDB" id="8876745at2"/>
<gene>
    <name evidence="11" type="primary">mmgC_9</name>
    <name evidence="11" type="ORF">AELLOGFF_03120</name>
</gene>
<evidence type="ECO:0000256" key="2">
    <source>
        <dbReference type="ARBA" id="ARBA00009347"/>
    </source>
</evidence>
<keyword evidence="5 7" id="KW-0560">Oxidoreductase</keyword>
<dbReference type="FunFam" id="2.40.110.10:FF:000002">
    <property type="entry name" value="Acyl-CoA dehydrogenase fadE12"/>
    <property type="match status" value="1"/>
</dbReference>
<evidence type="ECO:0000256" key="4">
    <source>
        <dbReference type="ARBA" id="ARBA00022827"/>
    </source>
</evidence>
<dbReference type="Pfam" id="PF02770">
    <property type="entry name" value="Acyl-CoA_dh_M"/>
    <property type="match status" value="1"/>
</dbReference>
<comment type="cofactor">
    <cofactor evidence="1 7">
        <name>FAD</name>
        <dbReference type="ChEBI" id="CHEBI:57692"/>
    </cofactor>
</comment>
<reference evidence="11 12" key="1">
    <citation type="submission" date="2019-11" db="EMBL/GenBank/DDBJ databases">
        <authorList>
            <person name="Holert J."/>
        </authorList>
    </citation>
    <scope>NUCLEOTIDE SEQUENCE [LARGE SCALE GENOMIC DNA]</scope>
    <source>
        <strain evidence="11">BC8_1</strain>
    </source>
</reference>
<feature type="domain" description="Acyl-CoA dehydrogenase/oxidase C-terminal" evidence="8">
    <location>
        <begin position="244"/>
        <end position="392"/>
    </location>
</feature>
<evidence type="ECO:0000256" key="3">
    <source>
        <dbReference type="ARBA" id="ARBA00022630"/>
    </source>
</evidence>
<evidence type="ECO:0000313" key="11">
    <source>
        <dbReference type="EMBL" id="CAA0098480.1"/>
    </source>
</evidence>
<dbReference type="GO" id="GO:0050660">
    <property type="term" value="F:flavin adenine dinucleotide binding"/>
    <property type="evidence" value="ECO:0007669"/>
    <property type="project" value="InterPro"/>
</dbReference>
<dbReference type="EMBL" id="CACSIP010000006">
    <property type="protein sequence ID" value="CAA0098480.1"/>
    <property type="molecule type" value="Genomic_DNA"/>
</dbReference>
<evidence type="ECO:0000256" key="7">
    <source>
        <dbReference type="RuleBase" id="RU362125"/>
    </source>
</evidence>
<protein>
    <submittedName>
        <fullName evidence="11">Acyl-CoA dehydrogenase</fullName>
        <ecNumber evidence="11">1.3.99.-</ecNumber>
    </submittedName>
</protein>
<dbReference type="Gene3D" id="1.10.540.10">
    <property type="entry name" value="Acyl-CoA dehydrogenase/oxidase, N-terminal domain"/>
    <property type="match status" value="1"/>
</dbReference>
<dbReference type="FunFam" id="1.10.540.10:FF:000009">
    <property type="entry name" value="Probable acyl-CoA dehydrogenase"/>
    <property type="match status" value="1"/>
</dbReference>
<keyword evidence="4 7" id="KW-0274">FAD</keyword>
<feature type="domain" description="Acyl-CoA oxidase/dehydrogenase middle" evidence="9">
    <location>
        <begin position="137"/>
        <end position="232"/>
    </location>
</feature>
<evidence type="ECO:0000313" key="12">
    <source>
        <dbReference type="Proteomes" id="UP000430146"/>
    </source>
</evidence>
<dbReference type="PROSITE" id="PS00073">
    <property type="entry name" value="ACYL_COA_DH_2"/>
    <property type="match status" value="1"/>
</dbReference>
<dbReference type="Gene3D" id="1.20.140.10">
    <property type="entry name" value="Butyryl-CoA Dehydrogenase, subunit A, domain 3"/>
    <property type="match status" value="1"/>
</dbReference>
<proteinExistence type="inferred from homology"/>
<dbReference type="Pfam" id="PF00441">
    <property type="entry name" value="Acyl-CoA_dh_1"/>
    <property type="match status" value="1"/>
</dbReference>
<dbReference type="PANTHER" id="PTHR43884:SF12">
    <property type="entry name" value="ISOVALERYL-COA DEHYDROGENASE, MITOCHONDRIAL-RELATED"/>
    <property type="match status" value="1"/>
</dbReference>